<dbReference type="NCBIfam" id="TIGR00254">
    <property type="entry name" value="GGDEF"/>
    <property type="match status" value="1"/>
</dbReference>
<feature type="domain" description="Response regulatory" evidence="4">
    <location>
        <begin position="1"/>
        <end position="103"/>
    </location>
</feature>
<comment type="caution">
    <text evidence="6">The sequence shown here is derived from an EMBL/GenBank/DDBJ whole genome shotgun (WGS) entry which is preliminary data.</text>
</comment>
<dbReference type="CDD" id="cd01949">
    <property type="entry name" value="GGDEF"/>
    <property type="match status" value="1"/>
</dbReference>
<evidence type="ECO:0000256" key="3">
    <source>
        <dbReference type="PROSITE-ProRule" id="PRU00169"/>
    </source>
</evidence>
<dbReference type="InterPro" id="IPR029787">
    <property type="entry name" value="Nucleotide_cyclase"/>
</dbReference>
<evidence type="ECO:0000256" key="1">
    <source>
        <dbReference type="ARBA" id="ARBA00012528"/>
    </source>
</evidence>
<dbReference type="EMBL" id="JAAORB010000031">
    <property type="protein sequence ID" value="NHQ75358.1"/>
    <property type="molecule type" value="Genomic_DNA"/>
</dbReference>
<dbReference type="EC" id="2.7.7.65" evidence="1"/>
<dbReference type="GO" id="GO:1902201">
    <property type="term" value="P:negative regulation of bacterial-type flagellum-dependent cell motility"/>
    <property type="evidence" value="ECO:0007669"/>
    <property type="project" value="TreeGrafter"/>
</dbReference>
<keyword evidence="7" id="KW-1185">Reference proteome</keyword>
<dbReference type="InterPro" id="IPR001789">
    <property type="entry name" value="Sig_transdc_resp-reg_receiver"/>
</dbReference>
<dbReference type="InterPro" id="IPR000160">
    <property type="entry name" value="GGDEF_dom"/>
</dbReference>
<dbReference type="InterPro" id="IPR011006">
    <property type="entry name" value="CheY-like_superfamily"/>
</dbReference>
<proteinExistence type="predicted"/>
<dbReference type="SUPFAM" id="SSF55073">
    <property type="entry name" value="Nucleotide cyclase"/>
    <property type="match status" value="1"/>
</dbReference>
<evidence type="ECO:0000259" key="4">
    <source>
        <dbReference type="PROSITE" id="PS50110"/>
    </source>
</evidence>
<evidence type="ECO:0000259" key="5">
    <source>
        <dbReference type="PROSITE" id="PS50887"/>
    </source>
</evidence>
<dbReference type="GO" id="GO:0043709">
    <property type="term" value="P:cell adhesion involved in single-species biofilm formation"/>
    <property type="evidence" value="ECO:0007669"/>
    <property type="project" value="TreeGrafter"/>
</dbReference>
<dbReference type="PROSITE" id="PS50110">
    <property type="entry name" value="RESPONSE_REGULATORY"/>
    <property type="match status" value="1"/>
</dbReference>
<dbReference type="GO" id="GO:0005886">
    <property type="term" value="C:plasma membrane"/>
    <property type="evidence" value="ECO:0007669"/>
    <property type="project" value="TreeGrafter"/>
</dbReference>
<accession>A0A967BHR0</accession>
<dbReference type="AlphaFoldDB" id="A0A967BHR0"/>
<gene>
    <name evidence="6" type="ORF">HAT86_12940</name>
</gene>
<dbReference type="GO" id="GO:0000160">
    <property type="term" value="P:phosphorelay signal transduction system"/>
    <property type="evidence" value="ECO:0007669"/>
    <property type="project" value="InterPro"/>
</dbReference>
<dbReference type="SUPFAM" id="SSF52172">
    <property type="entry name" value="CheY-like"/>
    <property type="match status" value="2"/>
</dbReference>
<feature type="domain" description="GGDEF" evidence="5">
    <location>
        <begin position="304"/>
        <end position="443"/>
    </location>
</feature>
<dbReference type="SMART" id="SM00448">
    <property type="entry name" value="REC"/>
    <property type="match status" value="1"/>
</dbReference>
<dbReference type="FunFam" id="3.30.70.270:FF:000001">
    <property type="entry name" value="Diguanylate cyclase domain protein"/>
    <property type="match status" value="1"/>
</dbReference>
<dbReference type="InterPro" id="IPR050469">
    <property type="entry name" value="Diguanylate_Cyclase"/>
</dbReference>
<dbReference type="SMART" id="SM00267">
    <property type="entry name" value="GGDEF"/>
    <property type="match status" value="1"/>
</dbReference>
<sequence length="446" mass="48834">MKVKLSTAYYDVIQAATGSEALGLAERDMPDIILSSAQLPDQSGAEFLKALKARCGRDAPPTLLFLTESTTEVRLDLLQAGATEILVKPVEEKVLLARLRSILRQHQKERDLRMHLNAACDIGFSEAAETFDMPGTVGLITGGPAAVLRLQNGLRGQFAHKLVTLDPEGALATPNADKTPDMYLLRISAGNLDDMTDLITNLRAAAHSRRKPILAVVAPDAIDSMASILDIGANDVLLEGPDLRELALRLDRQMTATRRACALRDQFRHSLEAAMIDPLTGLYNRRYALPYLERLMDTANRQNRSYAMMLADLDYFKQVNDRHGHASGDKVLCHVAQVLKSCLRQNDMIARIGGEEFLLVMPDCAPSDARHRARQICEAVRKSPTQMAHSAPAVAVTISIGVTLGHPRTDTSKPDIHALLDEADRALYQSKLGGRNTVSFCKQTAA</sequence>
<reference evidence="6" key="1">
    <citation type="submission" date="2020-03" db="EMBL/GenBank/DDBJ databases">
        <title>Roseovarius gahaiensis sp. nov., isolated from Gahai Saline Lake, China.</title>
        <authorList>
            <person name="Sun X."/>
        </authorList>
    </citation>
    <scope>NUCLEOTIDE SEQUENCE</scope>
    <source>
        <strain evidence="6">GH877</strain>
    </source>
</reference>
<dbReference type="Gene3D" id="3.30.70.270">
    <property type="match status" value="1"/>
</dbReference>
<protein>
    <recommendedName>
        <fullName evidence="1">diguanylate cyclase</fullName>
        <ecNumber evidence="1">2.7.7.65</ecNumber>
    </recommendedName>
</protein>
<evidence type="ECO:0000256" key="2">
    <source>
        <dbReference type="ARBA" id="ARBA00034247"/>
    </source>
</evidence>
<dbReference type="InterPro" id="IPR043128">
    <property type="entry name" value="Rev_trsase/Diguanyl_cyclase"/>
</dbReference>
<comment type="caution">
    <text evidence="3">Lacks conserved residue(s) required for the propagation of feature annotation.</text>
</comment>
<dbReference type="Pfam" id="PF00990">
    <property type="entry name" value="GGDEF"/>
    <property type="match status" value="1"/>
</dbReference>
<dbReference type="PROSITE" id="PS50887">
    <property type="entry name" value="GGDEF"/>
    <property type="match status" value="1"/>
</dbReference>
<name>A0A967BHR0_9RHOB</name>
<dbReference type="PANTHER" id="PTHR45138">
    <property type="entry name" value="REGULATORY COMPONENTS OF SENSORY TRANSDUCTION SYSTEM"/>
    <property type="match status" value="1"/>
</dbReference>
<evidence type="ECO:0000313" key="6">
    <source>
        <dbReference type="EMBL" id="NHQ75358.1"/>
    </source>
</evidence>
<dbReference type="Gene3D" id="3.40.50.2300">
    <property type="match status" value="1"/>
</dbReference>
<dbReference type="Proteomes" id="UP000639775">
    <property type="component" value="Unassembled WGS sequence"/>
</dbReference>
<evidence type="ECO:0000313" key="7">
    <source>
        <dbReference type="Proteomes" id="UP000639775"/>
    </source>
</evidence>
<dbReference type="PANTHER" id="PTHR45138:SF9">
    <property type="entry name" value="DIGUANYLATE CYCLASE DGCM-RELATED"/>
    <property type="match status" value="1"/>
</dbReference>
<organism evidence="6 7">
    <name type="scientific">Roseovarius gahaiensis</name>
    <dbReference type="NCBI Taxonomy" id="2716691"/>
    <lineage>
        <taxon>Bacteria</taxon>
        <taxon>Pseudomonadati</taxon>
        <taxon>Pseudomonadota</taxon>
        <taxon>Alphaproteobacteria</taxon>
        <taxon>Rhodobacterales</taxon>
        <taxon>Roseobacteraceae</taxon>
        <taxon>Roseovarius</taxon>
    </lineage>
</organism>
<dbReference type="GO" id="GO:0052621">
    <property type="term" value="F:diguanylate cyclase activity"/>
    <property type="evidence" value="ECO:0007669"/>
    <property type="project" value="UniProtKB-EC"/>
</dbReference>
<comment type="catalytic activity">
    <reaction evidence="2">
        <text>2 GTP = 3',3'-c-di-GMP + 2 diphosphate</text>
        <dbReference type="Rhea" id="RHEA:24898"/>
        <dbReference type="ChEBI" id="CHEBI:33019"/>
        <dbReference type="ChEBI" id="CHEBI:37565"/>
        <dbReference type="ChEBI" id="CHEBI:58805"/>
        <dbReference type="EC" id="2.7.7.65"/>
    </reaction>
</comment>
<dbReference type="Pfam" id="PF00072">
    <property type="entry name" value="Response_reg"/>
    <property type="match status" value="1"/>
</dbReference>